<dbReference type="SMART" id="SM00273">
    <property type="entry name" value="ENTH"/>
    <property type="match status" value="1"/>
</dbReference>
<evidence type="ECO:0000313" key="2">
    <source>
        <dbReference type="EMBL" id="CDR42781.1"/>
    </source>
</evidence>
<dbReference type="InterPro" id="IPR008942">
    <property type="entry name" value="ENTH_VHS"/>
</dbReference>
<dbReference type="GO" id="GO:0030125">
    <property type="term" value="C:clathrin vesicle coat"/>
    <property type="evidence" value="ECO:0007669"/>
    <property type="project" value="TreeGrafter"/>
</dbReference>
<dbReference type="GO" id="GO:0005543">
    <property type="term" value="F:phospholipid binding"/>
    <property type="evidence" value="ECO:0007669"/>
    <property type="project" value="TreeGrafter"/>
</dbReference>
<dbReference type="VEuPathDB" id="FungiDB:BON22_3166"/>
<dbReference type="GO" id="GO:0006897">
    <property type="term" value="P:endocytosis"/>
    <property type="evidence" value="ECO:0007669"/>
    <property type="project" value="TreeGrafter"/>
</dbReference>
<dbReference type="EMBL" id="LK052895">
    <property type="protein sequence ID" value="CDR42781.1"/>
    <property type="molecule type" value="Genomic_DNA"/>
</dbReference>
<dbReference type="InterPro" id="IPR013809">
    <property type="entry name" value="ENTH"/>
</dbReference>
<dbReference type="SUPFAM" id="SSF48464">
    <property type="entry name" value="ENTH/VHS domain"/>
    <property type="match status" value="1"/>
</dbReference>
<dbReference type="PANTHER" id="PTHR12276:SF119">
    <property type="entry name" value="EPSIN-4"/>
    <property type="match status" value="1"/>
</dbReference>
<dbReference type="AlphaFoldDB" id="A0A061B7A7"/>
<feature type="domain" description="ENTH" evidence="1">
    <location>
        <begin position="9"/>
        <end position="139"/>
    </location>
</feature>
<name>A0A061B7A7_CYBFA</name>
<dbReference type="GO" id="GO:0007015">
    <property type="term" value="P:actin filament organization"/>
    <property type="evidence" value="ECO:0007669"/>
    <property type="project" value="TreeGrafter"/>
</dbReference>
<dbReference type="PhylomeDB" id="A0A061B7A7"/>
<dbReference type="PANTHER" id="PTHR12276">
    <property type="entry name" value="EPSIN/ENT-RELATED"/>
    <property type="match status" value="1"/>
</dbReference>
<evidence type="ECO:0000259" key="1">
    <source>
        <dbReference type="PROSITE" id="PS50942"/>
    </source>
</evidence>
<gene>
    <name evidence="2" type="ORF">CYFA0S_10e02190g</name>
</gene>
<sequence length="215" mass="24919">MSRRLVRKIRNISSAPAEIKIKSATSNDSFGPTSQDLNEIALFTSSSKDLKQITNVLTKRLNDHTRNWRHIIKCLTVVQFCLLAGSSEFVRWMRDNMYLIATLQEFQMGDNEDTAHHIRSKSRKITKLLKDKTLLDDKRSNFHALRSSMSRPSIDKRSSLDIHRMDLEIEEVPLSPTALDRRGQSLEIKRTFENDRELSPARHEVIKMLDDIVEE</sequence>
<accession>A0A061B7A7</accession>
<dbReference type="OrthoDB" id="4033880at2759"/>
<organism evidence="2">
    <name type="scientific">Cyberlindnera fabianii</name>
    <name type="common">Yeast</name>
    <name type="synonym">Hansenula fabianii</name>
    <dbReference type="NCBI Taxonomy" id="36022"/>
    <lineage>
        <taxon>Eukaryota</taxon>
        <taxon>Fungi</taxon>
        <taxon>Dikarya</taxon>
        <taxon>Ascomycota</taxon>
        <taxon>Saccharomycotina</taxon>
        <taxon>Saccharomycetes</taxon>
        <taxon>Phaffomycetales</taxon>
        <taxon>Phaffomycetaceae</taxon>
        <taxon>Cyberlindnera</taxon>
    </lineage>
</organism>
<proteinExistence type="predicted"/>
<dbReference type="GO" id="GO:0005768">
    <property type="term" value="C:endosome"/>
    <property type="evidence" value="ECO:0007669"/>
    <property type="project" value="TreeGrafter"/>
</dbReference>
<dbReference type="PROSITE" id="PS50942">
    <property type="entry name" value="ENTH"/>
    <property type="match status" value="1"/>
</dbReference>
<dbReference type="GO" id="GO:0030276">
    <property type="term" value="F:clathrin binding"/>
    <property type="evidence" value="ECO:0007669"/>
    <property type="project" value="TreeGrafter"/>
</dbReference>
<dbReference type="GO" id="GO:0005886">
    <property type="term" value="C:plasma membrane"/>
    <property type="evidence" value="ECO:0007669"/>
    <property type="project" value="TreeGrafter"/>
</dbReference>
<protein>
    <submittedName>
        <fullName evidence="2">CYFA0S10e02190g1_1</fullName>
    </submittedName>
</protein>
<reference evidence="2" key="1">
    <citation type="journal article" date="2014" name="Genome Announc.">
        <title>Genome sequence of the yeast Cyberlindnera fabianii (Hansenula fabianii).</title>
        <authorList>
            <person name="Freel K.C."/>
            <person name="Sarilar V."/>
            <person name="Neuveglise C."/>
            <person name="Devillers H."/>
            <person name="Friedrich A."/>
            <person name="Schacherer J."/>
        </authorList>
    </citation>
    <scope>NUCLEOTIDE SEQUENCE</scope>
    <source>
        <strain evidence="2">YJS4271</strain>
    </source>
</reference>
<dbReference type="Pfam" id="PF01417">
    <property type="entry name" value="ENTH"/>
    <property type="match status" value="1"/>
</dbReference>
<dbReference type="Gene3D" id="1.25.40.90">
    <property type="match status" value="1"/>
</dbReference>